<proteinExistence type="predicted"/>
<feature type="compositionally biased region" description="Low complexity" evidence="1">
    <location>
        <begin position="45"/>
        <end position="88"/>
    </location>
</feature>
<reference evidence="2 3" key="1">
    <citation type="submission" date="2016-05" db="EMBL/GenBank/DDBJ databases">
        <title>Genome sequencing reveals origins of a unique bacterial endosymbiosis in the earliest lineages of terrestrial Fungi.</title>
        <authorList>
            <consortium name="DOE Joint Genome Institute"/>
            <person name="Uehling J."/>
            <person name="Gryganskyi A."/>
            <person name="Hameed K."/>
            <person name="Tschaplinski T."/>
            <person name="Misztal P."/>
            <person name="Wu S."/>
            <person name="Desiro A."/>
            <person name="Vande Pol N."/>
            <person name="Du Z.-Y."/>
            <person name="Zienkiewicz A."/>
            <person name="Zienkiewicz K."/>
            <person name="Morin E."/>
            <person name="Tisserant E."/>
            <person name="Splivallo R."/>
            <person name="Hainaut M."/>
            <person name="Henrissat B."/>
            <person name="Ohm R."/>
            <person name="Kuo A."/>
            <person name="Yan J."/>
            <person name="Lipzen A."/>
            <person name="Nolan M."/>
            <person name="Labutti K."/>
            <person name="Barry K."/>
            <person name="Goldstein A."/>
            <person name="Labbe J."/>
            <person name="Schadt C."/>
            <person name="Tuskan G."/>
            <person name="Grigoriev I."/>
            <person name="Martin F."/>
            <person name="Vilgalys R."/>
            <person name="Bonito G."/>
        </authorList>
    </citation>
    <scope>NUCLEOTIDE SEQUENCE [LARGE SCALE GENOMIC DNA]</scope>
    <source>
        <strain evidence="2 3">AG-77</strain>
    </source>
</reference>
<gene>
    <name evidence="2" type="ORF">K457DRAFT_802578</name>
</gene>
<feature type="compositionally biased region" description="Polar residues" evidence="1">
    <location>
        <begin position="9"/>
        <end position="34"/>
    </location>
</feature>
<dbReference type="EMBL" id="KV442087">
    <property type="protein sequence ID" value="OAQ24839.1"/>
    <property type="molecule type" value="Genomic_DNA"/>
</dbReference>
<dbReference type="AlphaFoldDB" id="A0A197JKF4"/>
<protein>
    <submittedName>
        <fullName evidence="2">Uncharacterized protein</fullName>
    </submittedName>
</protein>
<dbReference type="Proteomes" id="UP000078512">
    <property type="component" value="Unassembled WGS sequence"/>
</dbReference>
<evidence type="ECO:0000313" key="2">
    <source>
        <dbReference type="EMBL" id="OAQ24839.1"/>
    </source>
</evidence>
<evidence type="ECO:0000313" key="3">
    <source>
        <dbReference type="Proteomes" id="UP000078512"/>
    </source>
</evidence>
<feature type="compositionally biased region" description="Pro residues" evidence="1">
    <location>
        <begin position="137"/>
        <end position="149"/>
    </location>
</feature>
<keyword evidence="3" id="KW-1185">Reference proteome</keyword>
<feature type="region of interest" description="Disordered" evidence="1">
    <location>
        <begin position="126"/>
        <end position="151"/>
    </location>
</feature>
<sequence length="162" mass="17384">MPKAPSHLASPSKTRASHPSSNNAPSQASHTHPTPYNRPEAPSHNNNSQGKNNNRTATAPATVSTATRPTTTTSATTRSSATISRPATITKTTPGAGASIPPDTQINSQQSFTAFLERIKYGKERTYPRKTGTHPPLQGPHPHPRPIPLHPTTFSIWKISDM</sequence>
<dbReference type="OrthoDB" id="2448287at2759"/>
<organism evidence="2 3">
    <name type="scientific">Linnemannia elongata AG-77</name>
    <dbReference type="NCBI Taxonomy" id="1314771"/>
    <lineage>
        <taxon>Eukaryota</taxon>
        <taxon>Fungi</taxon>
        <taxon>Fungi incertae sedis</taxon>
        <taxon>Mucoromycota</taxon>
        <taxon>Mortierellomycotina</taxon>
        <taxon>Mortierellomycetes</taxon>
        <taxon>Mortierellales</taxon>
        <taxon>Mortierellaceae</taxon>
        <taxon>Linnemannia</taxon>
    </lineage>
</organism>
<feature type="region of interest" description="Disordered" evidence="1">
    <location>
        <begin position="1"/>
        <end position="108"/>
    </location>
</feature>
<name>A0A197JKF4_9FUNG</name>
<evidence type="ECO:0000256" key="1">
    <source>
        <dbReference type="SAM" id="MobiDB-lite"/>
    </source>
</evidence>
<accession>A0A197JKF4</accession>